<reference evidence="1 2" key="1">
    <citation type="submission" date="2021-06" db="EMBL/GenBank/DDBJ databases">
        <authorList>
            <person name="Kallberg Y."/>
            <person name="Tangrot J."/>
            <person name="Rosling A."/>
        </authorList>
    </citation>
    <scope>NUCLEOTIDE SEQUENCE [LARGE SCALE GENOMIC DNA]</scope>
    <source>
        <strain evidence="1 2">120-4 pot B 10/14</strain>
    </source>
</reference>
<organism evidence="1 2">
    <name type="scientific">Gigaspora margarita</name>
    <dbReference type="NCBI Taxonomy" id="4874"/>
    <lineage>
        <taxon>Eukaryota</taxon>
        <taxon>Fungi</taxon>
        <taxon>Fungi incertae sedis</taxon>
        <taxon>Mucoromycota</taxon>
        <taxon>Glomeromycotina</taxon>
        <taxon>Glomeromycetes</taxon>
        <taxon>Diversisporales</taxon>
        <taxon>Gigasporaceae</taxon>
        <taxon>Gigaspora</taxon>
    </lineage>
</organism>
<gene>
    <name evidence="1" type="ORF">GMARGA_LOCUS34516</name>
</gene>
<accession>A0ABN7WSY3</accession>
<feature type="non-terminal residue" evidence="1">
    <location>
        <position position="1"/>
    </location>
</feature>
<comment type="caution">
    <text evidence="1">The sequence shown here is derived from an EMBL/GenBank/DDBJ whole genome shotgun (WGS) entry which is preliminary data.</text>
</comment>
<proteinExistence type="predicted"/>
<dbReference type="EMBL" id="CAJVQB010060783">
    <property type="protein sequence ID" value="CAG8839587.1"/>
    <property type="molecule type" value="Genomic_DNA"/>
</dbReference>
<name>A0ABN7WSY3_GIGMA</name>
<evidence type="ECO:0000313" key="2">
    <source>
        <dbReference type="Proteomes" id="UP000789901"/>
    </source>
</evidence>
<evidence type="ECO:0000313" key="1">
    <source>
        <dbReference type="EMBL" id="CAG8839587.1"/>
    </source>
</evidence>
<keyword evidence="2" id="KW-1185">Reference proteome</keyword>
<sequence length="110" mass="12671">QSGSLAPSIQRRVTAAICNCKRNISKNKLVKNSINVKSTSKDIARSELEKLFSEKRTNWKRCEFVKACLEQSILLDDNVEQNKKKLFTWFDGKKTKEKQMSKLDMSVNES</sequence>
<protein>
    <submittedName>
        <fullName evidence="1">31790_t:CDS:1</fullName>
    </submittedName>
</protein>
<dbReference type="Proteomes" id="UP000789901">
    <property type="component" value="Unassembled WGS sequence"/>
</dbReference>